<dbReference type="InterPro" id="IPR001155">
    <property type="entry name" value="OxRdtase_FMN_N"/>
</dbReference>
<dbReference type="CDD" id="cd02932">
    <property type="entry name" value="OYE_YqiM_FMN"/>
    <property type="match status" value="1"/>
</dbReference>
<keyword evidence="8" id="KW-1185">Reference proteome</keyword>
<keyword evidence="2" id="KW-0285">Flavoprotein</keyword>
<protein>
    <submittedName>
        <fullName evidence="7">NADH:flavin oxidoreductase/NADH oxidase</fullName>
    </submittedName>
</protein>
<dbReference type="PANTHER" id="PTHR43303:SF4">
    <property type="entry name" value="NADPH DEHYDROGENASE C23G7.10C-RELATED"/>
    <property type="match status" value="1"/>
</dbReference>
<proteinExistence type="predicted"/>
<keyword evidence="5" id="KW-0560">Oxidoreductase</keyword>
<dbReference type="Pfam" id="PF00724">
    <property type="entry name" value="Oxidored_FMN"/>
    <property type="match status" value="1"/>
</dbReference>
<accession>A0ABS6WR48</accession>
<keyword evidence="4" id="KW-0521">NADP</keyword>
<evidence type="ECO:0000313" key="7">
    <source>
        <dbReference type="EMBL" id="MBW3098428.1"/>
    </source>
</evidence>
<reference evidence="7" key="1">
    <citation type="submission" date="2021-07" db="EMBL/GenBank/DDBJ databases">
        <title>Pseudohoeflea marina sp. nov. a polyhydroxyalcanoate-producing bacterium.</title>
        <authorList>
            <person name="Zheng W."/>
            <person name="Yu S."/>
            <person name="Huang Y."/>
        </authorList>
    </citation>
    <scope>NUCLEOTIDE SEQUENCE</scope>
    <source>
        <strain evidence="7">DP4N28-3</strain>
    </source>
</reference>
<evidence type="ECO:0000313" key="8">
    <source>
        <dbReference type="Proteomes" id="UP001430804"/>
    </source>
</evidence>
<dbReference type="PANTHER" id="PTHR43303">
    <property type="entry name" value="NADPH DEHYDROGENASE C23G7.10C-RELATED"/>
    <property type="match status" value="1"/>
</dbReference>
<keyword evidence="3" id="KW-0288">FMN</keyword>
<comment type="cofactor">
    <cofactor evidence="1">
        <name>FMN</name>
        <dbReference type="ChEBI" id="CHEBI:58210"/>
    </cofactor>
</comment>
<evidence type="ECO:0000256" key="1">
    <source>
        <dbReference type="ARBA" id="ARBA00001917"/>
    </source>
</evidence>
<dbReference type="Proteomes" id="UP001430804">
    <property type="component" value="Unassembled WGS sequence"/>
</dbReference>
<evidence type="ECO:0000256" key="2">
    <source>
        <dbReference type="ARBA" id="ARBA00022630"/>
    </source>
</evidence>
<name>A0ABS6WR48_9HYPH</name>
<dbReference type="InterPro" id="IPR044152">
    <property type="entry name" value="YqjM-like"/>
</dbReference>
<evidence type="ECO:0000256" key="4">
    <source>
        <dbReference type="ARBA" id="ARBA00022857"/>
    </source>
</evidence>
<organism evidence="7 8">
    <name type="scientific">Pseudohoeflea coraliihabitans</name>
    <dbReference type="NCBI Taxonomy" id="2860393"/>
    <lineage>
        <taxon>Bacteria</taxon>
        <taxon>Pseudomonadati</taxon>
        <taxon>Pseudomonadota</taxon>
        <taxon>Alphaproteobacteria</taxon>
        <taxon>Hyphomicrobiales</taxon>
        <taxon>Rhizobiaceae</taxon>
        <taxon>Pseudohoeflea</taxon>
    </lineage>
</organism>
<evidence type="ECO:0000259" key="6">
    <source>
        <dbReference type="Pfam" id="PF00724"/>
    </source>
</evidence>
<sequence>MDAAVTPGTPSSRLFSPLALRGVTLKNRIVISPMQQYASDDGGEPAAWHFEHLVRLAQGGAGLVFTEVAAIDPIGRNTHFDLGLWSDTQTASWARLARKIAAAGSVPGIQIGHCGRKASVQAPWDGFGPLGPEDAANGEPPWNVVGPSPIAANPGWPVPAELTIAQIGDLVTAYGDAARRAAEAGFQAIDIHAAHGYLIHSFLSPISNHRQDAYGGDRANRMRFALEVTRAVRANWPDHLPIFVRISAIDGMPEGWDIDDSIALARELSLAGVDVIDCSSGGLTSRSTTAAIQRPQGYQVPLSAKVRAGAGLTTMAVGLIRQPAYAESVLQDGDADLIAIGRESLHNPFWPLHAAVELLGEAGYAHWPPRYGWWLERRLGQLSPENAPRHR</sequence>
<gene>
    <name evidence="7" type="ORF">KY465_14185</name>
</gene>
<dbReference type="EMBL" id="JAHWQX010000003">
    <property type="protein sequence ID" value="MBW3098428.1"/>
    <property type="molecule type" value="Genomic_DNA"/>
</dbReference>
<evidence type="ECO:0000256" key="3">
    <source>
        <dbReference type="ARBA" id="ARBA00022643"/>
    </source>
</evidence>
<dbReference type="RefSeq" id="WP_219202417.1">
    <property type="nucleotide sequence ID" value="NZ_JAHWQX010000003.1"/>
</dbReference>
<comment type="caution">
    <text evidence="7">The sequence shown here is derived from an EMBL/GenBank/DDBJ whole genome shotgun (WGS) entry which is preliminary data.</text>
</comment>
<feature type="domain" description="NADH:flavin oxidoreductase/NADH oxidase N-terminal" evidence="6">
    <location>
        <begin position="14"/>
        <end position="355"/>
    </location>
</feature>
<evidence type="ECO:0000256" key="5">
    <source>
        <dbReference type="ARBA" id="ARBA00023002"/>
    </source>
</evidence>